<comment type="caution">
    <text evidence="2">The sequence shown here is derived from an EMBL/GenBank/DDBJ whole genome shotgun (WGS) entry which is preliminary data.</text>
</comment>
<reference evidence="2" key="2">
    <citation type="journal article" date="2024" name="Plant">
        <title>Genomic evolution and insights into agronomic trait innovations of Sesamum species.</title>
        <authorList>
            <person name="Miao H."/>
            <person name="Wang L."/>
            <person name="Qu L."/>
            <person name="Liu H."/>
            <person name="Sun Y."/>
            <person name="Le M."/>
            <person name="Wang Q."/>
            <person name="Wei S."/>
            <person name="Zheng Y."/>
            <person name="Lin W."/>
            <person name="Duan Y."/>
            <person name="Cao H."/>
            <person name="Xiong S."/>
            <person name="Wang X."/>
            <person name="Wei L."/>
            <person name="Li C."/>
            <person name="Ma Q."/>
            <person name="Ju M."/>
            <person name="Zhao R."/>
            <person name="Li G."/>
            <person name="Mu C."/>
            <person name="Tian Q."/>
            <person name="Mei H."/>
            <person name="Zhang T."/>
            <person name="Gao T."/>
            <person name="Zhang H."/>
        </authorList>
    </citation>
    <scope>NUCLEOTIDE SEQUENCE</scope>
    <source>
        <strain evidence="2">3651</strain>
    </source>
</reference>
<reference evidence="2" key="1">
    <citation type="submission" date="2020-06" db="EMBL/GenBank/DDBJ databases">
        <authorList>
            <person name="Li T."/>
            <person name="Hu X."/>
            <person name="Zhang T."/>
            <person name="Song X."/>
            <person name="Zhang H."/>
            <person name="Dai N."/>
            <person name="Sheng W."/>
            <person name="Hou X."/>
            <person name="Wei L."/>
        </authorList>
    </citation>
    <scope>NUCLEOTIDE SEQUENCE</scope>
    <source>
        <strain evidence="2">3651</strain>
        <tissue evidence="2">Leaf</tissue>
    </source>
</reference>
<feature type="region of interest" description="Disordered" evidence="1">
    <location>
        <begin position="1"/>
        <end position="80"/>
    </location>
</feature>
<feature type="compositionally biased region" description="Basic residues" evidence="1">
    <location>
        <begin position="16"/>
        <end position="25"/>
    </location>
</feature>
<gene>
    <name evidence="2" type="ORF">Salat_2621300</name>
</gene>
<name>A0AAE1XPJ9_9LAMI</name>
<evidence type="ECO:0000313" key="2">
    <source>
        <dbReference type="EMBL" id="KAK4415141.1"/>
    </source>
</evidence>
<protein>
    <submittedName>
        <fullName evidence="2">Uncharacterized protein</fullName>
    </submittedName>
</protein>
<dbReference type="Proteomes" id="UP001293254">
    <property type="component" value="Unassembled WGS sequence"/>
</dbReference>
<feature type="compositionally biased region" description="Polar residues" evidence="1">
    <location>
        <begin position="56"/>
        <end position="65"/>
    </location>
</feature>
<evidence type="ECO:0000313" key="3">
    <source>
        <dbReference type="Proteomes" id="UP001293254"/>
    </source>
</evidence>
<keyword evidence="3" id="KW-1185">Reference proteome</keyword>
<dbReference type="EMBL" id="JACGWO010000011">
    <property type="protein sequence ID" value="KAK4415141.1"/>
    <property type="molecule type" value="Genomic_DNA"/>
</dbReference>
<accession>A0AAE1XPJ9</accession>
<sequence length="209" mass="22995">MLLRGGEATEEWRGAGYKKREKKPSRNNNSKSLSADDFMIEKRGTVAGGGGGGVESPSQSDQSPYTAWPLPEPPAGFVKSEKPMRERSVRVHTSSAALNLSVAAPPLRATTRRLNLLFSPPNSPSPSLFVSSAIRPTHDRGPPPFDSPREGEHFYTTFFVFGKDFSMWAHNFCREEAVVFLAVLPPSMLRYAVFTNWVPAPLPGFATWA</sequence>
<evidence type="ECO:0000256" key="1">
    <source>
        <dbReference type="SAM" id="MobiDB-lite"/>
    </source>
</evidence>
<organism evidence="2 3">
    <name type="scientific">Sesamum alatum</name>
    <dbReference type="NCBI Taxonomy" id="300844"/>
    <lineage>
        <taxon>Eukaryota</taxon>
        <taxon>Viridiplantae</taxon>
        <taxon>Streptophyta</taxon>
        <taxon>Embryophyta</taxon>
        <taxon>Tracheophyta</taxon>
        <taxon>Spermatophyta</taxon>
        <taxon>Magnoliopsida</taxon>
        <taxon>eudicotyledons</taxon>
        <taxon>Gunneridae</taxon>
        <taxon>Pentapetalae</taxon>
        <taxon>asterids</taxon>
        <taxon>lamiids</taxon>
        <taxon>Lamiales</taxon>
        <taxon>Pedaliaceae</taxon>
        <taxon>Sesamum</taxon>
    </lineage>
</organism>
<proteinExistence type="predicted"/>
<dbReference type="AlphaFoldDB" id="A0AAE1XPJ9"/>